<name>A0ABR1D529_NECAM</name>
<proteinExistence type="predicted"/>
<protein>
    <recommendedName>
        <fullName evidence="3">Secreted protein</fullName>
    </recommendedName>
</protein>
<dbReference type="EMBL" id="JAVFWL010000003">
    <property type="protein sequence ID" value="KAK6745619.1"/>
    <property type="molecule type" value="Genomic_DNA"/>
</dbReference>
<dbReference type="Proteomes" id="UP001303046">
    <property type="component" value="Unassembled WGS sequence"/>
</dbReference>
<sequence length="72" mass="7810">MKLNGISSTTVALAAALAMEPTIATGVESLLALSRTEEMSKAHPAAKYTSLWDCWTSWKTKKSLKSYMRTGS</sequence>
<reference evidence="1 2" key="1">
    <citation type="submission" date="2023-08" db="EMBL/GenBank/DDBJ databases">
        <title>A Necator americanus chromosomal reference genome.</title>
        <authorList>
            <person name="Ilik V."/>
            <person name="Petrzelkova K.J."/>
            <person name="Pardy F."/>
            <person name="Fuh T."/>
            <person name="Niatou-Singa F.S."/>
            <person name="Gouil Q."/>
            <person name="Baker L."/>
            <person name="Ritchie M.E."/>
            <person name="Jex A.R."/>
            <person name="Gazzola D."/>
            <person name="Li H."/>
            <person name="Toshio Fujiwara R."/>
            <person name="Zhan B."/>
            <person name="Aroian R.V."/>
            <person name="Pafco B."/>
            <person name="Schwarz E.M."/>
        </authorList>
    </citation>
    <scope>NUCLEOTIDE SEQUENCE [LARGE SCALE GENOMIC DNA]</scope>
    <source>
        <strain evidence="1 2">Aroian</strain>
        <tissue evidence="1">Whole animal</tissue>
    </source>
</reference>
<evidence type="ECO:0008006" key="3">
    <source>
        <dbReference type="Google" id="ProtNLM"/>
    </source>
</evidence>
<gene>
    <name evidence="1" type="primary">Necator_chrIII.g12767</name>
    <name evidence="1" type="ORF">RB195_012000</name>
</gene>
<comment type="caution">
    <text evidence="1">The sequence shown here is derived from an EMBL/GenBank/DDBJ whole genome shotgun (WGS) entry which is preliminary data.</text>
</comment>
<keyword evidence="2" id="KW-1185">Reference proteome</keyword>
<evidence type="ECO:0000313" key="2">
    <source>
        <dbReference type="Proteomes" id="UP001303046"/>
    </source>
</evidence>
<accession>A0ABR1D529</accession>
<organism evidence="1 2">
    <name type="scientific">Necator americanus</name>
    <name type="common">Human hookworm</name>
    <dbReference type="NCBI Taxonomy" id="51031"/>
    <lineage>
        <taxon>Eukaryota</taxon>
        <taxon>Metazoa</taxon>
        <taxon>Ecdysozoa</taxon>
        <taxon>Nematoda</taxon>
        <taxon>Chromadorea</taxon>
        <taxon>Rhabditida</taxon>
        <taxon>Rhabditina</taxon>
        <taxon>Rhabditomorpha</taxon>
        <taxon>Strongyloidea</taxon>
        <taxon>Ancylostomatidae</taxon>
        <taxon>Bunostominae</taxon>
        <taxon>Necator</taxon>
    </lineage>
</organism>
<evidence type="ECO:0000313" key="1">
    <source>
        <dbReference type="EMBL" id="KAK6745619.1"/>
    </source>
</evidence>